<evidence type="ECO:0000259" key="5">
    <source>
        <dbReference type="PROSITE" id="PS50860"/>
    </source>
</evidence>
<dbReference type="SMART" id="SM00863">
    <property type="entry name" value="tRNA_SAD"/>
    <property type="match status" value="1"/>
</dbReference>
<dbReference type="GO" id="GO:0005737">
    <property type="term" value="C:cytoplasm"/>
    <property type="evidence" value="ECO:0007669"/>
    <property type="project" value="UniProtKB-SubCell"/>
</dbReference>
<dbReference type="InterPro" id="IPR051335">
    <property type="entry name" value="Alanyl-tRNA_Editing_Enzymes"/>
</dbReference>
<dbReference type="SUPFAM" id="SSF50447">
    <property type="entry name" value="Translation proteins"/>
    <property type="match status" value="1"/>
</dbReference>
<dbReference type="GO" id="GO:0046872">
    <property type="term" value="F:metal ion binding"/>
    <property type="evidence" value="ECO:0007669"/>
    <property type="project" value="UniProtKB-KW"/>
</dbReference>
<comment type="caution">
    <text evidence="6">The sequence shown here is derived from an EMBL/GenBank/DDBJ whole genome shotgun (WGS) entry which is preliminary data.</text>
</comment>
<comment type="cofactor">
    <cofactor evidence="1">
        <name>Zn(2+)</name>
        <dbReference type="ChEBI" id="CHEBI:29105"/>
    </cofactor>
</comment>
<dbReference type="SUPFAM" id="SSF55186">
    <property type="entry name" value="ThrRS/AlaRS common domain"/>
    <property type="match status" value="1"/>
</dbReference>
<dbReference type="PROSITE" id="PS50860">
    <property type="entry name" value="AA_TRNA_LIGASE_II_ALA"/>
    <property type="match status" value="1"/>
</dbReference>
<dbReference type="OrthoDB" id="9812949at2"/>
<dbReference type="InterPro" id="IPR012947">
    <property type="entry name" value="tRNA_SAD"/>
</dbReference>
<evidence type="ECO:0000313" key="7">
    <source>
        <dbReference type="Proteomes" id="UP000261023"/>
    </source>
</evidence>
<keyword evidence="4" id="KW-0862">Zinc</keyword>
<evidence type="ECO:0000256" key="3">
    <source>
        <dbReference type="ARBA" id="ARBA00022723"/>
    </source>
</evidence>
<keyword evidence="3" id="KW-0479">Metal-binding</keyword>
<dbReference type="Proteomes" id="UP000261023">
    <property type="component" value="Unassembled WGS sequence"/>
</dbReference>
<organism evidence="6 7">
    <name type="scientific">Hungatella hathewayi</name>
    <dbReference type="NCBI Taxonomy" id="154046"/>
    <lineage>
        <taxon>Bacteria</taxon>
        <taxon>Bacillati</taxon>
        <taxon>Bacillota</taxon>
        <taxon>Clostridia</taxon>
        <taxon>Lachnospirales</taxon>
        <taxon>Lachnospiraceae</taxon>
        <taxon>Hungatella</taxon>
    </lineage>
</organism>
<dbReference type="PANTHER" id="PTHR43462">
    <property type="entry name" value="ALANYL-TRNA EDITING PROTEIN"/>
    <property type="match status" value="1"/>
</dbReference>
<name>A0A3E3DM15_9FIRM</name>
<proteinExistence type="predicted"/>
<dbReference type="Gene3D" id="3.10.310.40">
    <property type="match status" value="1"/>
</dbReference>
<dbReference type="GO" id="GO:0003676">
    <property type="term" value="F:nucleic acid binding"/>
    <property type="evidence" value="ECO:0007669"/>
    <property type="project" value="InterPro"/>
</dbReference>
<dbReference type="Pfam" id="PF07973">
    <property type="entry name" value="tRNA_SAD"/>
    <property type="match status" value="1"/>
</dbReference>
<dbReference type="InterPro" id="IPR018164">
    <property type="entry name" value="Ala-tRNA-synth_IIc_N"/>
</dbReference>
<comment type="subcellular location">
    <subcellularLocation>
        <location evidence="2">Cytoplasm</location>
    </subcellularLocation>
</comment>
<accession>A0A3E3DM15</accession>
<dbReference type="RefSeq" id="WP_117502573.1">
    <property type="nucleotide sequence ID" value="NZ_QTJW01000010.1"/>
</dbReference>
<dbReference type="AlphaFoldDB" id="A0A3E3DM15"/>
<gene>
    <name evidence="6" type="ORF">DWX31_16805</name>
</gene>
<protein>
    <submittedName>
        <fullName evidence="6">Alanyl-tRNA editing protein</fullName>
    </submittedName>
</protein>
<dbReference type="GO" id="GO:0005524">
    <property type="term" value="F:ATP binding"/>
    <property type="evidence" value="ECO:0007669"/>
    <property type="project" value="InterPro"/>
</dbReference>
<dbReference type="EMBL" id="QTJW01000010">
    <property type="protein sequence ID" value="RGD69708.1"/>
    <property type="molecule type" value="Genomic_DNA"/>
</dbReference>
<dbReference type="Gene3D" id="2.40.30.130">
    <property type="match status" value="1"/>
</dbReference>
<dbReference type="GO" id="GO:0002161">
    <property type="term" value="F:aminoacyl-tRNA deacylase activity"/>
    <property type="evidence" value="ECO:0007669"/>
    <property type="project" value="UniProtKB-ARBA"/>
</dbReference>
<dbReference type="InterPro" id="IPR018165">
    <property type="entry name" value="Ala-tRNA-synth_IIc_core"/>
</dbReference>
<evidence type="ECO:0000313" key="6">
    <source>
        <dbReference type="EMBL" id="RGD69708.1"/>
    </source>
</evidence>
<dbReference type="InterPro" id="IPR009000">
    <property type="entry name" value="Transl_B-barrel_sf"/>
</dbReference>
<sequence>MEKLYYRRPYVKSFEAVVTDCRPGKNGRFQVTLDRTGFYPEGGGQPGDTGSLGSVKVLDVLEKAGEIIHETDGPLEAGTAVTGTIDWERRFGYMQNHSGEHIFSGLVHKKYGFDNVGFHMGSEEVTVDFNGVLTAEELEAVENEVNRKIAENLPVLELYPTAGELDAMEYRSKKELTGPVRIIEIPDGDVCACCGTHVMTTGEIGIFKITGMIHYKGGIRVSMLCGMDALKDYQKKQKTVTELSVLLSAKPEKVTETVEKLKSESGMKDGKINQLYQELFAARMEQLEPSQKPLAVFEEGLAPIQLRQYCTMLYEGGRGSVVLVCSGTEGSYQYAAGSSSFDMRELSKYLNKELNGKGGGSSLMAQGTFQAAKQEILETFTEQPANKKSIV</sequence>
<dbReference type="GO" id="GO:0004813">
    <property type="term" value="F:alanine-tRNA ligase activity"/>
    <property type="evidence" value="ECO:0007669"/>
    <property type="project" value="InterPro"/>
</dbReference>
<evidence type="ECO:0000256" key="1">
    <source>
        <dbReference type="ARBA" id="ARBA00001947"/>
    </source>
</evidence>
<feature type="domain" description="Alanyl-transfer RNA synthetases family profile" evidence="5">
    <location>
        <begin position="1"/>
        <end position="235"/>
    </location>
</feature>
<evidence type="ECO:0000256" key="2">
    <source>
        <dbReference type="ARBA" id="ARBA00004496"/>
    </source>
</evidence>
<evidence type="ECO:0000256" key="4">
    <source>
        <dbReference type="ARBA" id="ARBA00022833"/>
    </source>
</evidence>
<reference evidence="6 7" key="1">
    <citation type="submission" date="2018-08" db="EMBL/GenBank/DDBJ databases">
        <title>A genome reference for cultivated species of the human gut microbiota.</title>
        <authorList>
            <person name="Zou Y."/>
            <person name="Xue W."/>
            <person name="Luo G."/>
        </authorList>
    </citation>
    <scope>NUCLEOTIDE SEQUENCE [LARGE SCALE GENOMIC DNA]</scope>
    <source>
        <strain evidence="6 7">AF19-13AC</strain>
    </source>
</reference>
<dbReference type="Gene3D" id="3.30.980.10">
    <property type="entry name" value="Threonyl-trna Synthetase, Chain A, domain 2"/>
    <property type="match status" value="1"/>
</dbReference>
<dbReference type="Pfam" id="PF01411">
    <property type="entry name" value="tRNA-synt_2c"/>
    <property type="match status" value="1"/>
</dbReference>
<dbReference type="PANTHER" id="PTHR43462:SF1">
    <property type="entry name" value="ALANYL-TRNA EDITING PROTEIN AARSD1"/>
    <property type="match status" value="1"/>
</dbReference>
<dbReference type="InterPro" id="IPR018163">
    <property type="entry name" value="Thr/Ala-tRNA-synth_IIc_edit"/>
</dbReference>
<dbReference type="GO" id="GO:0006419">
    <property type="term" value="P:alanyl-tRNA aminoacylation"/>
    <property type="evidence" value="ECO:0007669"/>
    <property type="project" value="InterPro"/>
</dbReference>